<evidence type="ECO:0000313" key="3">
    <source>
        <dbReference type="EMBL" id="SPZ02778.1"/>
    </source>
</evidence>
<reference evidence="2 5" key="2">
    <citation type="submission" date="2020-10" db="EMBL/GenBank/DDBJ databases">
        <title>Genome sequences of Pseudomonas isolates.</title>
        <authorList>
            <person name="Wessels L."/>
            <person name="Reich F."/>
            <person name="Hammerl J."/>
        </authorList>
    </citation>
    <scope>NUCLEOTIDE SEQUENCE [LARGE SCALE GENOMIC DNA]</scope>
    <source>
        <strain evidence="2 5">20-MO00624-0</strain>
    </source>
</reference>
<accession>A0A2X2C697</accession>
<dbReference type="AlphaFoldDB" id="A0A2X2C697"/>
<name>A0A2X2C697_PSELU</name>
<gene>
    <name evidence="2" type="ORF">IRZ65_02660</name>
    <name evidence="3" type="ORF">NCTC11842_00816</name>
</gene>
<evidence type="ECO:0000256" key="1">
    <source>
        <dbReference type="SAM" id="Coils"/>
    </source>
</evidence>
<dbReference type="Proteomes" id="UP000250443">
    <property type="component" value="Unassembled WGS sequence"/>
</dbReference>
<protein>
    <submittedName>
        <fullName evidence="3">Uncharacterized protein</fullName>
    </submittedName>
</protein>
<dbReference type="RefSeq" id="WP_073449560.1">
    <property type="nucleotide sequence ID" value="NZ_CP069262.1"/>
</dbReference>
<evidence type="ECO:0000313" key="4">
    <source>
        <dbReference type="Proteomes" id="UP000250443"/>
    </source>
</evidence>
<evidence type="ECO:0000313" key="2">
    <source>
        <dbReference type="EMBL" id="MBF8639584.1"/>
    </source>
</evidence>
<keyword evidence="1" id="KW-0175">Coiled coil</keyword>
<evidence type="ECO:0000313" key="5">
    <source>
        <dbReference type="Proteomes" id="UP000626180"/>
    </source>
</evidence>
<organism evidence="3 4">
    <name type="scientific">Pseudomonas luteola</name>
    <dbReference type="NCBI Taxonomy" id="47886"/>
    <lineage>
        <taxon>Bacteria</taxon>
        <taxon>Pseudomonadati</taxon>
        <taxon>Pseudomonadota</taxon>
        <taxon>Gammaproteobacteria</taxon>
        <taxon>Pseudomonadales</taxon>
        <taxon>Pseudomonadaceae</taxon>
        <taxon>Pseudomonas</taxon>
    </lineage>
</organism>
<reference evidence="3 4" key="1">
    <citation type="submission" date="2018-06" db="EMBL/GenBank/DDBJ databases">
        <authorList>
            <consortium name="Pathogen Informatics"/>
            <person name="Doyle S."/>
        </authorList>
    </citation>
    <scope>NUCLEOTIDE SEQUENCE [LARGE SCALE GENOMIC DNA]</scope>
    <source>
        <strain evidence="3 4">NCTC11842</strain>
    </source>
</reference>
<keyword evidence="5" id="KW-1185">Reference proteome</keyword>
<feature type="coiled-coil region" evidence="1">
    <location>
        <begin position="14"/>
        <end position="41"/>
    </location>
</feature>
<proteinExistence type="predicted"/>
<dbReference type="EMBL" id="JADMCD010000001">
    <property type="protein sequence ID" value="MBF8639584.1"/>
    <property type="molecule type" value="Genomic_DNA"/>
</dbReference>
<dbReference type="EMBL" id="UAUF01000008">
    <property type="protein sequence ID" value="SPZ02778.1"/>
    <property type="molecule type" value="Genomic_DNA"/>
</dbReference>
<sequence>MSHDTAQRLARLPLERLQRRLERALDEAATAERLHRRAQQEIEISGLHQEDLDIIREWLVRNDQWVHACQELIYPRPSRLGKSSVAVRCLRCGLQVNAGQQIERCPLCMTHKVCSTDTCAI</sequence>
<dbReference type="Proteomes" id="UP000626180">
    <property type="component" value="Unassembled WGS sequence"/>
</dbReference>